<feature type="compositionally biased region" description="Polar residues" evidence="2">
    <location>
        <begin position="299"/>
        <end position="321"/>
    </location>
</feature>
<feature type="region of interest" description="Disordered" evidence="2">
    <location>
        <begin position="551"/>
        <end position="618"/>
    </location>
</feature>
<evidence type="ECO:0000313" key="5">
    <source>
        <dbReference type="Proteomes" id="UP001623348"/>
    </source>
</evidence>
<feature type="region of interest" description="Disordered" evidence="2">
    <location>
        <begin position="955"/>
        <end position="976"/>
    </location>
</feature>
<feature type="region of interest" description="Disordered" evidence="2">
    <location>
        <begin position="510"/>
        <end position="538"/>
    </location>
</feature>
<gene>
    <name evidence="4" type="ORF">GRJ2_000224200</name>
</gene>
<dbReference type="InterPro" id="IPR011598">
    <property type="entry name" value="bHLH_dom"/>
</dbReference>
<feature type="region of interest" description="Disordered" evidence="2">
    <location>
        <begin position="1168"/>
        <end position="1263"/>
    </location>
</feature>
<feature type="region of interest" description="Disordered" evidence="2">
    <location>
        <begin position="1"/>
        <end position="27"/>
    </location>
</feature>
<feature type="compositionally biased region" description="Polar residues" evidence="2">
    <location>
        <begin position="1567"/>
        <end position="1577"/>
    </location>
</feature>
<feature type="region of interest" description="Disordered" evidence="2">
    <location>
        <begin position="407"/>
        <end position="449"/>
    </location>
</feature>
<dbReference type="Pfam" id="PF00010">
    <property type="entry name" value="HLH"/>
    <property type="match status" value="1"/>
</dbReference>
<keyword evidence="5" id="KW-1185">Reference proteome</keyword>
<keyword evidence="1" id="KW-0175">Coiled coil</keyword>
<feature type="compositionally biased region" description="Basic residues" evidence="2">
    <location>
        <begin position="426"/>
        <end position="440"/>
    </location>
</feature>
<feature type="compositionally biased region" description="Polar residues" evidence="2">
    <location>
        <begin position="1248"/>
        <end position="1263"/>
    </location>
</feature>
<feature type="region of interest" description="Disordered" evidence="2">
    <location>
        <begin position="1028"/>
        <end position="1052"/>
    </location>
</feature>
<dbReference type="EMBL" id="BAAFJT010000001">
    <property type="protein sequence ID" value="GAB0177589.1"/>
    <property type="molecule type" value="Genomic_DNA"/>
</dbReference>
<feature type="compositionally biased region" description="Low complexity" evidence="2">
    <location>
        <begin position="730"/>
        <end position="745"/>
    </location>
</feature>
<feature type="region of interest" description="Disordered" evidence="2">
    <location>
        <begin position="725"/>
        <end position="745"/>
    </location>
</feature>
<feature type="coiled-coil region" evidence="1">
    <location>
        <begin position="82"/>
        <end position="109"/>
    </location>
</feature>
<feature type="compositionally biased region" description="Polar residues" evidence="2">
    <location>
        <begin position="1225"/>
        <end position="1234"/>
    </location>
</feature>
<feature type="compositionally biased region" description="Low complexity" evidence="2">
    <location>
        <begin position="1235"/>
        <end position="1247"/>
    </location>
</feature>
<feature type="compositionally biased region" description="Polar residues" evidence="2">
    <location>
        <begin position="245"/>
        <end position="276"/>
    </location>
</feature>
<feature type="region of interest" description="Disordered" evidence="2">
    <location>
        <begin position="244"/>
        <end position="321"/>
    </location>
</feature>
<feature type="region of interest" description="Disordered" evidence="2">
    <location>
        <begin position="1524"/>
        <end position="1654"/>
    </location>
</feature>
<feature type="compositionally biased region" description="Polar residues" evidence="2">
    <location>
        <begin position="561"/>
        <end position="575"/>
    </location>
</feature>
<evidence type="ECO:0000256" key="1">
    <source>
        <dbReference type="SAM" id="Coils"/>
    </source>
</evidence>
<organism evidence="4 5">
    <name type="scientific">Grus japonensis</name>
    <name type="common">Japanese crane</name>
    <name type="synonym">Red-crowned crane</name>
    <dbReference type="NCBI Taxonomy" id="30415"/>
    <lineage>
        <taxon>Eukaryota</taxon>
        <taxon>Metazoa</taxon>
        <taxon>Chordata</taxon>
        <taxon>Craniata</taxon>
        <taxon>Vertebrata</taxon>
        <taxon>Euteleostomi</taxon>
        <taxon>Archelosauria</taxon>
        <taxon>Archosauria</taxon>
        <taxon>Dinosauria</taxon>
        <taxon>Saurischia</taxon>
        <taxon>Theropoda</taxon>
        <taxon>Coelurosauria</taxon>
        <taxon>Aves</taxon>
        <taxon>Neognathae</taxon>
        <taxon>Neoaves</taxon>
        <taxon>Gruiformes</taxon>
        <taxon>Gruidae</taxon>
        <taxon>Grus</taxon>
    </lineage>
</organism>
<dbReference type="InterPro" id="IPR053252">
    <property type="entry name" value="EMT_regulator"/>
</dbReference>
<accession>A0ABC9VW13</accession>
<dbReference type="PANTHER" id="PTHR46970:SF1">
    <property type="entry name" value="BASIC HELIX-LOOP-HELIX DOMAIN-CONTAINING PROTEIN USF3"/>
    <property type="match status" value="1"/>
</dbReference>
<feature type="compositionally biased region" description="Polar residues" evidence="2">
    <location>
        <begin position="1538"/>
        <end position="1557"/>
    </location>
</feature>
<dbReference type="FunFam" id="4.10.280.10:FF:000051">
    <property type="entry name" value="Basic helix-loop-helix domain-containing protein KIAA2018"/>
    <property type="match status" value="1"/>
</dbReference>
<evidence type="ECO:0000313" key="4">
    <source>
        <dbReference type="EMBL" id="GAB0177589.1"/>
    </source>
</evidence>
<feature type="compositionally biased region" description="Polar residues" evidence="2">
    <location>
        <begin position="1597"/>
        <end position="1611"/>
    </location>
</feature>
<feature type="compositionally biased region" description="Basic and acidic residues" evidence="2">
    <location>
        <begin position="962"/>
        <end position="976"/>
    </location>
</feature>
<dbReference type="SMART" id="SM00353">
    <property type="entry name" value="HLH"/>
    <property type="match status" value="1"/>
</dbReference>
<proteinExistence type="predicted"/>
<name>A0ABC9VW13_GRUJA</name>
<feature type="compositionally biased region" description="Low complexity" evidence="2">
    <location>
        <begin position="513"/>
        <end position="538"/>
    </location>
</feature>
<comment type="caution">
    <text evidence="4">The sequence shown here is derived from an EMBL/GenBank/DDBJ whole genome shotgun (WGS) entry which is preliminary data.</text>
</comment>
<dbReference type="PANTHER" id="PTHR46970">
    <property type="entry name" value="BASIC HELIX-LOOP-HELIX DOMAIN-CONTAINING PROTEIN USF3"/>
    <property type="match status" value="1"/>
</dbReference>
<evidence type="ECO:0000259" key="3">
    <source>
        <dbReference type="PROSITE" id="PS50888"/>
    </source>
</evidence>
<feature type="domain" description="BHLH" evidence="3">
    <location>
        <begin position="18"/>
        <end position="69"/>
    </location>
</feature>
<dbReference type="SUPFAM" id="SSF47459">
    <property type="entry name" value="HLH, helix-loop-helix DNA-binding domain"/>
    <property type="match status" value="1"/>
</dbReference>
<feature type="compositionally biased region" description="Low complexity" evidence="2">
    <location>
        <begin position="599"/>
        <end position="618"/>
    </location>
</feature>
<dbReference type="CDD" id="cd18910">
    <property type="entry name" value="bHLHzip_USF3"/>
    <property type="match status" value="1"/>
</dbReference>
<feature type="compositionally biased region" description="Low complexity" evidence="2">
    <location>
        <begin position="1192"/>
        <end position="1201"/>
    </location>
</feature>
<dbReference type="PROSITE" id="PS50888">
    <property type="entry name" value="BHLH"/>
    <property type="match status" value="1"/>
</dbReference>
<sequence length="1882" mass="202578">MPEMTDNETPSKKQHRKKNRETHNAVERHRKKKINAGINRIGELIPCSPALKQSKNMILDQAFKYITEMKRQNDELLLNGGNNEQAEEIKKLRKQLDELQKENGRYIELLKANDICLYDDPTIHWKGNLKNAKVSVVIPSDQVQKNIIVYSNGSQPNGNNQGASVQGITFNVGHNLQKQTANVVPVQRTCNLVTPVTISGIYSTENKPWSQTTVSPLASAQPVPAGNVLELSTSENERGVLAAATASSQSMSGSGTERELQCSSGNAQLNDQNLPKSKNDEEGTKSTKKTLLQGIGLPSSASTEASQVQQPVMSSSGASNQAPMQIIQPTTSEDPNTNVALNTFGALANLNQSISQMAGQSCLHLSLSHPTNPTTVNNQIATVNCVSLPTSVASSVPAEVSVLTSASNSINASPKKAAAGLPSNAKSKRMNKKPSTKKHQAVNSKASCPAVPCKDTGKVDSAPMETVAKHSNGKGLLENAPAVSQALAMSQASGVAASNVVSVSDCHSKESASSEQAAKTCPVPEQSSAEAPASSPLASVVSEQLTLVPPTAKDAAPHQQARGSQNRPPTGSALSESPKPCETPSTLASSRTEAHVTHSQVAGTSTAQSSTASHTSKAGTISESCNIAQDSSAVMQDADLLEGQGLTKMLSDLTKERTTVEKSSSFTVQGEHSNFPMENAKSAESSVDLPEKQELLLMNTEGDTLSQHHSCIPDQEVVSASLITSRQADSPMSTSSGSSRGFSVASMLPDTTREDVSSSTSTSTCNSCTFSEQTDIVALAARAIFDQENLEKGGGGIQVNVRDAISKSTEVARLEREQQPFKAQPVKENNAGPLEAAPNKFSTQDTVQTNVDRQVEKPSCSVGGVETSNASLQLSTSQSPSITSLSVNNLIHQSRIVHPLVSCSSLSQSSEPASVLATVSLSLPSSTYVNQSPGPAMMSEYAQEQLNAIRASTMQAPQLQESHLKQQNHEGRKDSAKRAVQDDLLLSTAKRQKQCQTTPIRLEGMALMNRTPESIADQTQMLVSQIPPPNSSNSVASVSNQGHTDGLNRLFPSNSNFVTPALRQTEVQCGSQPSISEQGQAGQHLQPIQHVPAQGISHLHSNHPYLKQQQAGQLRERHHLYQLQHHVAHGENSVHSQPHSVHQQRTIQQEVQMQKKRNLIQGTQATQLSLQQKHHGGDQTRQKGGQPHPHHQQMQQQMQQHFGASQPEKNCENPATSRNHHNHPQSHINQDIMHQQQQEVSSRQQGSASEHVSGHNQMQRLMTSRGLDQQMVSQASIVTRPSDMTCTPHRQERNRVSSYSAEALIGKTPSNSEQRIGISLQGPRVSDQLEMRSYLDVSRNKGLVVHNMQGRLSVDHTVGSDVQRLSDCQTFKPAGPNQQPTGNFDVQASRNSEIGNSVSSLRGMQSQAFRISQNTGPSSIERQKRLPYQPVQGIPTGNTLPSRENENTCHQSFMQSLLAPHLGDQVSGSQRSIPEHQRNTQCGATSTIEYNCPPARESVHIRRDGDGQSRESCDMSIGAINTRNSSLNIPFSSSSSSGDIQGRNTSPNISVQKSNPMRMTDSHGTKSHMNTPVSSNMHGVVRPTHPHPAVSHGNGEQGQPSVRQPNSSVTQRSRHPLQDNGGSKIRQPERNRSGNQRHGNVFDPSLPHLPLSTSGSMILGRQQSAIEKRGSIVRFMSDGPQVSNDNPAPDQHTLSQNFGFPFIPEGGMNPPINANTSFIPPVTQPSATRTPALIPVDPQNTLPSFYPPYSPAHPTLSNDISIPYFPNQMFPNPSTEKPSSGSLNNRFGSILSPPRPVGFAQPSFPLLPDMPPMHMTNTSHLSNFNLTSLFPEIATALPPDGSAMSPLLSIANTSASDSSKQSSNRPAHNISHILGHDCSSAV</sequence>
<dbReference type="InterPro" id="IPR048064">
    <property type="entry name" value="USF3_bHLH"/>
</dbReference>
<feature type="region of interest" description="Disordered" evidence="2">
    <location>
        <begin position="816"/>
        <end position="843"/>
    </location>
</feature>
<dbReference type="Gene3D" id="4.10.280.10">
    <property type="entry name" value="Helix-loop-helix DNA-binding domain"/>
    <property type="match status" value="1"/>
</dbReference>
<protein>
    <submittedName>
        <fullName evidence="4">Basic helix-loop-helix domain-containing protein USF3</fullName>
    </submittedName>
</protein>
<dbReference type="InterPro" id="IPR036638">
    <property type="entry name" value="HLH_DNA-bd_sf"/>
</dbReference>
<dbReference type="Proteomes" id="UP001623348">
    <property type="component" value="Unassembled WGS sequence"/>
</dbReference>
<feature type="compositionally biased region" description="Low complexity" evidence="2">
    <location>
        <begin position="1031"/>
        <end position="1040"/>
    </location>
</feature>
<reference evidence="4 5" key="1">
    <citation type="submission" date="2024-06" db="EMBL/GenBank/DDBJ databases">
        <title>The draft genome of Grus japonensis, version 3.</title>
        <authorList>
            <person name="Nabeshima K."/>
            <person name="Suzuki S."/>
            <person name="Onuma M."/>
        </authorList>
    </citation>
    <scope>NUCLEOTIDE SEQUENCE [LARGE SCALE GENOMIC DNA]</scope>
    <source>
        <strain evidence="4 5">451A</strain>
    </source>
</reference>
<evidence type="ECO:0000256" key="2">
    <source>
        <dbReference type="SAM" id="MobiDB-lite"/>
    </source>
</evidence>